<dbReference type="InterPro" id="IPR036388">
    <property type="entry name" value="WH-like_DNA-bd_sf"/>
</dbReference>
<evidence type="ECO:0000313" key="9">
    <source>
        <dbReference type="EMBL" id="KAG6431246.1"/>
    </source>
</evidence>
<feature type="domain" description="NB-ARC" evidence="7">
    <location>
        <begin position="3"/>
        <end position="85"/>
    </location>
</feature>
<dbReference type="FunFam" id="1.10.10.10:FF:000322">
    <property type="entry name" value="Probable disease resistance protein At1g63360"/>
    <property type="match status" value="1"/>
</dbReference>
<accession>A0A8X9A8A8</accession>
<dbReference type="Gene3D" id="3.40.50.300">
    <property type="entry name" value="P-loop containing nucleotide triphosphate hydrolases"/>
    <property type="match status" value="1"/>
</dbReference>
<keyword evidence="4" id="KW-0547">Nucleotide-binding</keyword>
<comment type="caution">
    <text evidence="9">The sequence shown here is derived from an EMBL/GenBank/DDBJ whole genome shotgun (WGS) entry which is preliminary data.</text>
</comment>
<sequence>MQLNQQLYQIQSAKRCRIVLDDIWETCHWDGLKHAFLARTSQSKILITTCKQAIVELGIYYVSRMEVELLKEDDAWDLLKKKTFPPDINPEFVREESTCTLGKQMVKKCGYLPLAISLLGGVLNERNSTREWELVNENMDAYLYNVGDGDGDGDGNESKLEAVVNLSYDDLPYHLKLCFLYLGVLRDGESMAAVDLYRIWISQGMISEENSDKSPMELAEDYLRQLVSKSIVQAKRKDARHRTKYTSCNLHCVVRKLCLSMGKKEHYQVQTLEYTGGRFSSFVDHALSRVKTRHLVIHFKAELQEDDGECNDQLYNTDTPPCCRIAYRIRIRYRYATDTPSIRILGVSAS</sequence>
<keyword evidence="5" id="KW-0611">Plant defense</keyword>
<dbReference type="EMBL" id="PNBA02000003">
    <property type="protein sequence ID" value="KAG6431246.1"/>
    <property type="molecule type" value="Genomic_DNA"/>
</dbReference>
<evidence type="ECO:0000256" key="1">
    <source>
        <dbReference type="ARBA" id="ARBA00008894"/>
    </source>
</evidence>
<dbReference type="GO" id="GO:0098542">
    <property type="term" value="P:defense response to other organism"/>
    <property type="evidence" value="ECO:0007669"/>
    <property type="project" value="TreeGrafter"/>
</dbReference>
<dbReference type="Gene3D" id="1.10.10.10">
    <property type="entry name" value="Winged helix-like DNA-binding domain superfamily/Winged helix DNA-binding domain"/>
    <property type="match status" value="1"/>
</dbReference>
<evidence type="ECO:0000256" key="6">
    <source>
        <dbReference type="ARBA" id="ARBA00022840"/>
    </source>
</evidence>
<dbReference type="GO" id="GO:0043531">
    <property type="term" value="F:ADP binding"/>
    <property type="evidence" value="ECO:0007669"/>
    <property type="project" value="InterPro"/>
</dbReference>
<dbReference type="Gene3D" id="1.10.8.430">
    <property type="entry name" value="Helical domain of apoptotic protease-activating factors"/>
    <property type="match status" value="1"/>
</dbReference>
<dbReference type="SUPFAM" id="SSF52540">
    <property type="entry name" value="P-loop containing nucleoside triphosphate hydrolases"/>
    <property type="match status" value="1"/>
</dbReference>
<keyword evidence="3" id="KW-0677">Repeat</keyword>
<dbReference type="Proteomes" id="UP000298416">
    <property type="component" value="Unassembled WGS sequence"/>
</dbReference>
<dbReference type="GO" id="GO:0005524">
    <property type="term" value="F:ATP binding"/>
    <property type="evidence" value="ECO:0007669"/>
    <property type="project" value="UniProtKB-KW"/>
</dbReference>
<evidence type="ECO:0000259" key="8">
    <source>
        <dbReference type="Pfam" id="PF23559"/>
    </source>
</evidence>
<reference evidence="9" key="1">
    <citation type="submission" date="2018-01" db="EMBL/GenBank/DDBJ databases">
        <authorList>
            <person name="Mao J.F."/>
        </authorList>
    </citation>
    <scope>NUCLEOTIDE SEQUENCE</scope>
    <source>
        <strain evidence="9">Huo1</strain>
        <tissue evidence="9">Leaf</tissue>
    </source>
</reference>
<dbReference type="AlphaFoldDB" id="A0A8X9A8A8"/>
<dbReference type="PANTHER" id="PTHR23155">
    <property type="entry name" value="DISEASE RESISTANCE PROTEIN RP"/>
    <property type="match status" value="1"/>
</dbReference>
<keyword evidence="2" id="KW-0433">Leucine-rich repeat</keyword>
<dbReference type="InterPro" id="IPR044974">
    <property type="entry name" value="Disease_R_plants"/>
</dbReference>
<evidence type="ECO:0000259" key="7">
    <source>
        <dbReference type="Pfam" id="PF00931"/>
    </source>
</evidence>
<proteinExistence type="inferred from homology"/>
<dbReference type="Pfam" id="PF23559">
    <property type="entry name" value="WHD_DRP"/>
    <property type="match status" value="1"/>
</dbReference>
<reference evidence="9" key="2">
    <citation type="submission" date="2020-08" db="EMBL/GenBank/DDBJ databases">
        <title>Plant Genome Project.</title>
        <authorList>
            <person name="Zhang R.-G."/>
        </authorList>
    </citation>
    <scope>NUCLEOTIDE SEQUENCE</scope>
    <source>
        <strain evidence="9">Huo1</strain>
        <tissue evidence="9">Leaf</tissue>
    </source>
</reference>
<organism evidence="9">
    <name type="scientific">Salvia splendens</name>
    <name type="common">Scarlet sage</name>
    <dbReference type="NCBI Taxonomy" id="180675"/>
    <lineage>
        <taxon>Eukaryota</taxon>
        <taxon>Viridiplantae</taxon>
        <taxon>Streptophyta</taxon>
        <taxon>Embryophyta</taxon>
        <taxon>Tracheophyta</taxon>
        <taxon>Spermatophyta</taxon>
        <taxon>Magnoliopsida</taxon>
        <taxon>eudicotyledons</taxon>
        <taxon>Gunneridae</taxon>
        <taxon>Pentapetalae</taxon>
        <taxon>asterids</taxon>
        <taxon>lamiids</taxon>
        <taxon>Lamiales</taxon>
        <taxon>Lamiaceae</taxon>
        <taxon>Nepetoideae</taxon>
        <taxon>Mentheae</taxon>
        <taxon>Salviinae</taxon>
        <taxon>Salvia</taxon>
        <taxon>Salvia subgen. Calosphace</taxon>
        <taxon>core Calosphace</taxon>
    </lineage>
</organism>
<evidence type="ECO:0008006" key="11">
    <source>
        <dbReference type="Google" id="ProtNLM"/>
    </source>
</evidence>
<evidence type="ECO:0000256" key="3">
    <source>
        <dbReference type="ARBA" id="ARBA00022737"/>
    </source>
</evidence>
<evidence type="ECO:0000256" key="5">
    <source>
        <dbReference type="ARBA" id="ARBA00022821"/>
    </source>
</evidence>
<evidence type="ECO:0000256" key="4">
    <source>
        <dbReference type="ARBA" id="ARBA00022741"/>
    </source>
</evidence>
<dbReference type="InterPro" id="IPR058922">
    <property type="entry name" value="WHD_DRP"/>
</dbReference>
<protein>
    <recommendedName>
        <fullName evidence="11">Disease resistance protein RPM1</fullName>
    </recommendedName>
</protein>
<dbReference type="InterPro" id="IPR027417">
    <property type="entry name" value="P-loop_NTPase"/>
</dbReference>
<gene>
    <name evidence="9" type="ORF">SASPL_109324</name>
</gene>
<dbReference type="PANTHER" id="PTHR23155:SF1185">
    <property type="entry name" value="DISEASE RESISTANCE RPP8-LIKE PROTEIN 3-RELATED"/>
    <property type="match status" value="1"/>
</dbReference>
<keyword evidence="10" id="KW-1185">Reference proteome</keyword>
<dbReference type="Pfam" id="PF00931">
    <property type="entry name" value="NB-ARC"/>
    <property type="match status" value="1"/>
</dbReference>
<keyword evidence="6" id="KW-0067">ATP-binding</keyword>
<evidence type="ECO:0000256" key="2">
    <source>
        <dbReference type="ARBA" id="ARBA00022614"/>
    </source>
</evidence>
<name>A0A8X9A8A8_SALSN</name>
<dbReference type="InterPro" id="IPR002182">
    <property type="entry name" value="NB-ARC"/>
</dbReference>
<comment type="similarity">
    <text evidence="1">Belongs to the disease resistance NB-LRR family.</text>
</comment>
<dbReference type="InterPro" id="IPR042197">
    <property type="entry name" value="Apaf_helical"/>
</dbReference>
<evidence type="ECO:0000313" key="10">
    <source>
        <dbReference type="Proteomes" id="UP000298416"/>
    </source>
</evidence>
<feature type="domain" description="Disease resistance protein winged helix" evidence="8">
    <location>
        <begin position="194"/>
        <end position="257"/>
    </location>
</feature>